<dbReference type="Proteomes" id="UP001186974">
    <property type="component" value="Unassembled WGS sequence"/>
</dbReference>
<organism evidence="1 2">
    <name type="scientific">Coniosporium uncinatum</name>
    <dbReference type="NCBI Taxonomy" id="93489"/>
    <lineage>
        <taxon>Eukaryota</taxon>
        <taxon>Fungi</taxon>
        <taxon>Dikarya</taxon>
        <taxon>Ascomycota</taxon>
        <taxon>Pezizomycotina</taxon>
        <taxon>Dothideomycetes</taxon>
        <taxon>Dothideomycetes incertae sedis</taxon>
        <taxon>Coniosporium</taxon>
    </lineage>
</organism>
<dbReference type="EMBL" id="JAWDJW010005402">
    <property type="protein sequence ID" value="KAK3067961.1"/>
    <property type="molecule type" value="Genomic_DNA"/>
</dbReference>
<gene>
    <name evidence="1" type="ORF">LTS18_000871</name>
</gene>
<evidence type="ECO:0000313" key="1">
    <source>
        <dbReference type="EMBL" id="KAK3067961.1"/>
    </source>
</evidence>
<protein>
    <submittedName>
        <fullName evidence="1">Uncharacterized protein</fullName>
    </submittedName>
</protein>
<sequence>MPAAVSSSASPRTSPQQTMTRLASSNGDLNNLSATRPVTEIAVDPAFVRQSLAIPECDDDLEVRQRYRPFLLPDEIADSDWIANLEMATAMKMAYEEMHRANGGRLRVLVLYGSLRERLGCDVRVYDPMGLPVKDDSQHSHPKVQELRGLSRWSDGHVWISPEQHGNLTAVFKNQIDWIPLSTGSVRPTQGRTLAIAQVSGGSQSFNTVNSLRILGRWMRMFAIPNQSSIPMAYKQFTDLGDPKEGGSRLLPSGNRDRLVDCME</sequence>
<evidence type="ECO:0000313" key="2">
    <source>
        <dbReference type="Proteomes" id="UP001186974"/>
    </source>
</evidence>
<name>A0ACC3DFV5_9PEZI</name>
<reference evidence="1" key="1">
    <citation type="submission" date="2024-09" db="EMBL/GenBank/DDBJ databases">
        <title>Black Yeasts Isolated from many extreme environments.</title>
        <authorList>
            <person name="Coleine C."/>
            <person name="Stajich J.E."/>
            <person name="Selbmann L."/>
        </authorList>
    </citation>
    <scope>NUCLEOTIDE SEQUENCE</scope>
    <source>
        <strain evidence="1">CCFEE 5737</strain>
    </source>
</reference>
<feature type="non-terminal residue" evidence="1">
    <location>
        <position position="264"/>
    </location>
</feature>
<keyword evidence="2" id="KW-1185">Reference proteome</keyword>
<comment type="caution">
    <text evidence="1">The sequence shown here is derived from an EMBL/GenBank/DDBJ whole genome shotgun (WGS) entry which is preliminary data.</text>
</comment>
<proteinExistence type="predicted"/>
<accession>A0ACC3DFV5</accession>